<dbReference type="AlphaFoldDB" id="A0A701ZB45"/>
<comment type="caution">
    <text evidence="2">The sequence shown here is derived from an EMBL/GenBank/DDBJ whole genome shotgun (WGS) entry which is preliminary data.</text>
</comment>
<proteinExistence type="predicted"/>
<reference evidence="2" key="1">
    <citation type="journal article" date="2018" name="Genome Biol.">
        <title>SKESA: strategic k-mer extension for scrupulous assemblies.</title>
        <authorList>
            <person name="Souvorov A."/>
            <person name="Agarwala R."/>
            <person name="Lipman D.J."/>
        </authorList>
    </citation>
    <scope>NUCLEOTIDE SEQUENCE</scope>
    <source>
        <strain evidence="2">232-84</strain>
        <strain evidence="1">973-77</strain>
    </source>
</reference>
<reference evidence="2" key="2">
    <citation type="submission" date="2018-07" db="EMBL/GenBank/DDBJ databases">
        <authorList>
            <consortium name="NCBI Pathogen Detection Project"/>
        </authorList>
    </citation>
    <scope>NUCLEOTIDE SEQUENCE</scope>
    <source>
        <strain evidence="2">232-84</strain>
        <strain evidence="1">973-77</strain>
    </source>
</reference>
<evidence type="ECO:0000313" key="1">
    <source>
        <dbReference type="EMBL" id="HAC6566612.1"/>
    </source>
</evidence>
<evidence type="ECO:0000313" key="2">
    <source>
        <dbReference type="EMBL" id="HAC6573272.1"/>
    </source>
</evidence>
<dbReference type="EMBL" id="DAAMGM010000002">
    <property type="protein sequence ID" value="HAC6573272.1"/>
    <property type="molecule type" value="Genomic_DNA"/>
</dbReference>
<accession>A0A701ZB45</accession>
<sequence length="65" mass="6921">MRLSVKQKVSAACANRNRFIINPLSNGFLLCPKTGSGRGVSNNATAIRCGKECRSGKATPPYPVL</sequence>
<protein>
    <submittedName>
        <fullName evidence="2">Uncharacterized protein</fullName>
    </submittedName>
</protein>
<gene>
    <name evidence="2" type="ORF">G0B27_03170</name>
    <name evidence="1" type="ORF">G0B48_15825</name>
</gene>
<name>A0A701ZB45_SALER</name>
<organism evidence="2">
    <name type="scientific">Salmonella enterica</name>
    <name type="common">Salmonella choleraesuis</name>
    <dbReference type="NCBI Taxonomy" id="28901"/>
    <lineage>
        <taxon>Bacteria</taxon>
        <taxon>Pseudomonadati</taxon>
        <taxon>Pseudomonadota</taxon>
        <taxon>Gammaproteobacteria</taxon>
        <taxon>Enterobacterales</taxon>
        <taxon>Enterobacteriaceae</taxon>
        <taxon>Salmonella</taxon>
    </lineage>
</organism>
<dbReference type="EMBL" id="DAAMGL010000012">
    <property type="protein sequence ID" value="HAC6566612.1"/>
    <property type="molecule type" value="Genomic_DNA"/>
</dbReference>